<reference evidence="2" key="1">
    <citation type="submission" date="2022-09" db="EMBL/GenBank/DDBJ databases">
        <title>Whole genome shotgun sequence of Streptomyces albidoflavus NBRC 12854.</title>
        <authorList>
            <person name="Komaki H."/>
            <person name="Tamura T."/>
        </authorList>
    </citation>
    <scope>NUCLEOTIDE SEQUENCE</scope>
    <source>
        <strain evidence="2">NBRC 12854</strain>
    </source>
</reference>
<organism evidence="2 3">
    <name type="scientific">Streptomyces albidoflavus</name>
    <dbReference type="NCBI Taxonomy" id="1886"/>
    <lineage>
        <taxon>Bacteria</taxon>
        <taxon>Bacillati</taxon>
        <taxon>Actinomycetota</taxon>
        <taxon>Actinomycetes</taxon>
        <taxon>Kitasatosporales</taxon>
        <taxon>Streptomycetaceae</taxon>
        <taxon>Streptomyces</taxon>
        <taxon>Streptomyces albidoflavus group</taxon>
    </lineage>
</organism>
<sequence>MFSTRAVPGSGSGIGSVTKAKSSGTGAPRGRRIWWTAASFSGRRPEALAGAVAEGDGEAAVGWTDIGDS</sequence>
<evidence type="ECO:0000256" key="1">
    <source>
        <dbReference type="SAM" id="MobiDB-lite"/>
    </source>
</evidence>
<proteinExistence type="predicted"/>
<gene>
    <name evidence="2" type="ORF">ScoT_30840</name>
</gene>
<comment type="caution">
    <text evidence="2">The sequence shown here is derived from an EMBL/GenBank/DDBJ whole genome shotgun (WGS) entry which is preliminary data.</text>
</comment>
<evidence type="ECO:0000313" key="2">
    <source>
        <dbReference type="EMBL" id="GHI46910.1"/>
    </source>
</evidence>
<evidence type="ECO:0000313" key="3">
    <source>
        <dbReference type="Proteomes" id="UP001051844"/>
    </source>
</evidence>
<accession>A0AA37FCE3</accession>
<protein>
    <submittedName>
        <fullName evidence="2">Uncharacterized protein</fullName>
    </submittedName>
</protein>
<dbReference type="AlphaFoldDB" id="A0AA37FCE3"/>
<dbReference type="EMBL" id="BNDZ01000005">
    <property type="protein sequence ID" value="GHI46910.1"/>
    <property type="molecule type" value="Genomic_DNA"/>
</dbReference>
<feature type="region of interest" description="Disordered" evidence="1">
    <location>
        <begin position="1"/>
        <end position="31"/>
    </location>
</feature>
<dbReference type="RefSeq" id="WP_263017059.1">
    <property type="nucleotide sequence ID" value="NZ_JAOTOE010000007.1"/>
</dbReference>
<name>A0AA37FCE3_9ACTN</name>
<dbReference type="Proteomes" id="UP001051844">
    <property type="component" value="Unassembled WGS sequence"/>
</dbReference>